<proteinExistence type="predicted"/>
<protein>
    <submittedName>
        <fullName evidence="1">Uncharacterized protein</fullName>
    </submittedName>
</protein>
<sequence length="110" mass="11802">MIHVKLNNQCISVQLLHSDIHITSWTFQFCATTFVETLQTLTSPVAHVPGLAPNTLATTVTVQGTLVASAAGYQYSIVPPISNSEEVQSFDAASCVFDNDGTMGTCVERI</sequence>
<gene>
    <name evidence="1" type="ORF">BT96DRAFT_982921</name>
</gene>
<keyword evidence="2" id="KW-1185">Reference proteome</keyword>
<dbReference type="Proteomes" id="UP000799118">
    <property type="component" value="Unassembled WGS sequence"/>
</dbReference>
<dbReference type="AlphaFoldDB" id="A0A6A4IU72"/>
<dbReference type="EMBL" id="ML769383">
    <property type="protein sequence ID" value="KAE9411144.1"/>
    <property type="molecule type" value="Genomic_DNA"/>
</dbReference>
<name>A0A6A4IU72_9AGAR</name>
<evidence type="ECO:0000313" key="2">
    <source>
        <dbReference type="Proteomes" id="UP000799118"/>
    </source>
</evidence>
<accession>A0A6A4IU72</accession>
<reference evidence="1" key="1">
    <citation type="journal article" date="2019" name="Environ. Microbiol.">
        <title>Fungal ecological strategies reflected in gene transcription - a case study of two litter decomposers.</title>
        <authorList>
            <person name="Barbi F."/>
            <person name="Kohler A."/>
            <person name="Barry K."/>
            <person name="Baskaran P."/>
            <person name="Daum C."/>
            <person name="Fauchery L."/>
            <person name="Ihrmark K."/>
            <person name="Kuo A."/>
            <person name="LaButti K."/>
            <person name="Lipzen A."/>
            <person name="Morin E."/>
            <person name="Grigoriev I.V."/>
            <person name="Henrissat B."/>
            <person name="Lindahl B."/>
            <person name="Martin F."/>
        </authorList>
    </citation>
    <scope>NUCLEOTIDE SEQUENCE</scope>
    <source>
        <strain evidence="1">JB14</strain>
    </source>
</reference>
<evidence type="ECO:0000313" key="1">
    <source>
        <dbReference type="EMBL" id="KAE9411144.1"/>
    </source>
</evidence>
<organism evidence="1 2">
    <name type="scientific">Gymnopus androsaceus JB14</name>
    <dbReference type="NCBI Taxonomy" id="1447944"/>
    <lineage>
        <taxon>Eukaryota</taxon>
        <taxon>Fungi</taxon>
        <taxon>Dikarya</taxon>
        <taxon>Basidiomycota</taxon>
        <taxon>Agaricomycotina</taxon>
        <taxon>Agaricomycetes</taxon>
        <taxon>Agaricomycetidae</taxon>
        <taxon>Agaricales</taxon>
        <taxon>Marasmiineae</taxon>
        <taxon>Omphalotaceae</taxon>
        <taxon>Gymnopus</taxon>
    </lineage>
</organism>